<dbReference type="KEGG" id="ssyi:EKG83_15405"/>
<name>A0A5Q0GX90_SACSY</name>
<reference evidence="2" key="1">
    <citation type="journal article" date="2021" name="Curr. Microbiol.">
        <title>Complete genome of nocamycin-producing strain Saccharothrix syringae NRRL B-16468 reveals the biosynthetic potential for secondary metabolites.</title>
        <authorList>
            <person name="Mo X."/>
            <person name="Yang S."/>
        </authorList>
    </citation>
    <scope>NUCLEOTIDE SEQUENCE [LARGE SCALE GENOMIC DNA]</scope>
    <source>
        <strain evidence="2">ATCC 51364 / DSM 43886 / JCM 6844 / KCTC 9398 / NBRC 14523 / NRRL B-16468 / INA 2240</strain>
    </source>
</reference>
<sequence length="250" mass="27313">MPVALRAYGDRLHCIVVHPDQTKLVKRELRKDGTWDPTIQEIAMPAGTNEIGGVALTGPDLYAVAKVGQVEDLFGTPADAVQPPSWQKVELNPVERKDCRGLISAACAGLPKSVKESTNMSALRSRATMTAFRGKVWCAYDTSLASNPLYWQTYAAEAWSPPYQFGNAVCGLDPALCVYGDALYCFHRGEDEARLRWSATDGLSWSTAHDTPMKSTATPAVRAFRGKLYCAYPVPIPVMADDDPRRSDTG</sequence>
<organism evidence="1 2">
    <name type="scientific">Saccharothrix syringae</name>
    <name type="common">Nocardiopsis syringae</name>
    <dbReference type="NCBI Taxonomy" id="103733"/>
    <lineage>
        <taxon>Bacteria</taxon>
        <taxon>Bacillati</taxon>
        <taxon>Actinomycetota</taxon>
        <taxon>Actinomycetes</taxon>
        <taxon>Pseudonocardiales</taxon>
        <taxon>Pseudonocardiaceae</taxon>
        <taxon>Saccharothrix</taxon>
    </lineage>
</organism>
<keyword evidence="2" id="KW-1185">Reference proteome</keyword>
<accession>A0A5Q0GX90</accession>
<evidence type="ECO:0000313" key="1">
    <source>
        <dbReference type="EMBL" id="QFZ18667.1"/>
    </source>
</evidence>
<gene>
    <name evidence="1" type="ORF">EKG83_15405</name>
</gene>
<dbReference type="AlphaFoldDB" id="A0A5Q0GX90"/>
<evidence type="ECO:0008006" key="3">
    <source>
        <dbReference type="Google" id="ProtNLM"/>
    </source>
</evidence>
<dbReference type="Proteomes" id="UP000325787">
    <property type="component" value="Chromosome"/>
</dbReference>
<dbReference type="SUPFAM" id="SSF89372">
    <property type="entry name" value="Fucose-specific lectin"/>
    <property type="match status" value="1"/>
</dbReference>
<proteinExistence type="predicted"/>
<evidence type="ECO:0000313" key="2">
    <source>
        <dbReference type="Proteomes" id="UP000325787"/>
    </source>
</evidence>
<protein>
    <recommendedName>
        <fullName evidence="3">Exo-alpha-sialidase</fullName>
    </recommendedName>
</protein>
<dbReference type="EMBL" id="CP034550">
    <property type="protein sequence ID" value="QFZ18667.1"/>
    <property type="molecule type" value="Genomic_DNA"/>
</dbReference>